<dbReference type="GeneID" id="28763350"/>
<feature type="transmembrane region" description="Helical" evidence="2">
    <location>
        <begin position="81"/>
        <end position="103"/>
    </location>
</feature>
<keyword evidence="4" id="KW-1185">Reference proteome</keyword>
<accession>A0A177CYH9</accession>
<sequence>MAPPTLMDSISVDDRANVKSSSIPADLRLESLLKNQATIDAQSRLTIRDVKKQHIDITRAIYFWRFDDLHQFQRYRDSARWNIAIFIALLTDVTLPSFIGVLIPGPRSQRALYYRAPNQKIEDLKLQSDISGSDMQPGLLETLKANEPDYYVPTLQRNTKPKVNTEPPQIPNTTILDFAVQDAEFLEVQKPKPEASTTDWPALHFPKTLPPNLGEQKAAEVVDVKEAIWFLKNSKPQEMLAKLMELFPEELPVRQPIFASSTPTSLPTRPEVVTPPTFEDLGAFVGNNVPKDSMDSAAHSKSVASMSSSSSSQVNQQTSIGKRSAGEQDEGLEERE</sequence>
<evidence type="ECO:0000313" key="3">
    <source>
        <dbReference type="EMBL" id="OAG11779.1"/>
    </source>
</evidence>
<feature type="region of interest" description="Disordered" evidence="1">
    <location>
        <begin position="289"/>
        <end position="336"/>
    </location>
</feature>
<dbReference type="InParanoid" id="A0A177CYH9"/>
<feature type="compositionally biased region" description="Low complexity" evidence="1">
    <location>
        <begin position="296"/>
        <end position="312"/>
    </location>
</feature>
<keyword evidence="2" id="KW-1133">Transmembrane helix</keyword>
<gene>
    <name evidence="3" type="ORF">CC84DRAFT_1170625</name>
</gene>
<dbReference type="Proteomes" id="UP000077069">
    <property type="component" value="Unassembled WGS sequence"/>
</dbReference>
<evidence type="ECO:0000256" key="2">
    <source>
        <dbReference type="SAM" id="Phobius"/>
    </source>
</evidence>
<dbReference type="OrthoDB" id="3796041at2759"/>
<keyword evidence="2" id="KW-0472">Membrane</keyword>
<feature type="compositionally biased region" description="Acidic residues" evidence="1">
    <location>
        <begin position="327"/>
        <end position="336"/>
    </location>
</feature>
<name>A0A177CYH9_9PLEO</name>
<dbReference type="EMBL" id="KV441548">
    <property type="protein sequence ID" value="OAG11779.1"/>
    <property type="molecule type" value="Genomic_DNA"/>
</dbReference>
<organism evidence="3 4">
    <name type="scientific">Paraphaeosphaeria sporulosa</name>
    <dbReference type="NCBI Taxonomy" id="1460663"/>
    <lineage>
        <taxon>Eukaryota</taxon>
        <taxon>Fungi</taxon>
        <taxon>Dikarya</taxon>
        <taxon>Ascomycota</taxon>
        <taxon>Pezizomycotina</taxon>
        <taxon>Dothideomycetes</taxon>
        <taxon>Pleosporomycetidae</taxon>
        <taxon>Pleosporales</taxon>
        <taxon>Massarineae</taxon>
        <taxon>Didymosphaeriaceae</taxon>
        <taxon>Paraphaeosphaeria</taxon>
    </lineage>
</organism>
<evidence type="ECO:0000313" key="4">
    <source>
        <dbReference type="Proteomes" id="UP000077069"/>
    </source>
</evidence>
<proteinExistence type="predicted"/>
<dbReference type="AlphaFoldDB" id="A0A177CYH9"/>
<dbReference type="RefSeq" id="XP_018042144.1">
    <property type="nucleotide sequence ID" value="XM_018179864.1"/>
</dbReference>
<keyword evidence="2" id="KW-0812">Transmembrane</keyword>
<reference evidence="3 4" key="1">
    <citation type="submission" date="2016-05" db="EMBL/GenBank/DDBJ databases">
        <title>Comparative analysis of secretome profiles of manganese(II)-oxidizing ascomycete fungi.</title>
        <authorList>
            <consortium name="DOE Joint Genome Institute"/>
            <person name="Zeiner C.A."/>
            <person name="Purvine S.O."/>
            <person name="Zink E.M."/>
            <person name="Wu S."/>
            <person name="Pasa-Tolic L."/>
            <person name="Chaput D.L."/>
            <person name="Haridas S."/>
            <person name="Grigoriev I.V."/>
            <person name="Santelli C.M."/>
            <person name="Hansel C.M."/>
        </authorList>
    </citation>
    <scope>NUCLEOTIDE SEQUENCE [LARGE SCALE GENOMIC DNA]</scope>
    <source>
        <strain evidence="3 4">AP3s5-JAC2a</strain>
    </source>
</reference>
<protein>
    <submittedName>
        <fullName evidence="3">Uncharacterized protein</fullName>
    </submittedName>
</protein>
<evidence type="ECO:0000256" key="1">
    <source>
        <dbReference type="SAM" id="MobiDB-lite"/>
    </source>
</evidence>